<feature type="compositionally biased region" description="Basic residues" evidence="1">
    <location>
        <begin position="91"/>
        <end position="102"/>
    </location>
</feature>
<proteinExistence type="predicted"/>
<dbReference type="Proteomes" id="UP000236551">
    <property type="component" value="Chromosome"/>
</dbReference>
<reference evidence="3" key="2">
    <citation type="submission" date="2021-02" db="EMBL/GenBank/DDBJ databases">
        <title>Co-localization of colistin and carbapenem -resistance genes on a novel transferable IncHI2 plasmid in Escherichia coli from chicken-origin.</title>
        <authorList>
            <person name="Hoffmann M."/>
            <person name="Balkey M."/>
            <person name="Ronco T."/>
            <person name="Hendriksen R.S."/>
        </authorList>
    </citation>
    <scope>NUCLEOTIDE SEQUENCE</scope>
    <source>
        <strain evidence="3">CFSAN083829</strain>
    </source>
</reference>
<reference evidence="2 4" key="1">
    <citation type="submission" date="2017-11" db="EMBL/GenBank/DDBJ databases">
        <title>Escherichia coli CV839-15 Genome sequencing and assembly.</title>
        <authorList>
            <person name="Li Z."/>
            <person name="Song N."/>
            <person name="Li W."/>
            <person name="Philip H.R."/>
            <person name="Bu Z."/>
            <person name="Siguo L."/>
        </authorList>
    </citation>
    <scope>NUCLEOTIDE SEQUENCE [LARGE SCALE GENOMIC DNA]</scope>
    <source>
        <strain evidence="2 4">CV839-15</strain>
    </source>
</reference>
<name>A0A2H4TXH2_ECOLX</name>
<dbReference type="Pfam" id="PF06069">
    <property type="entry name" value="PerC"/>
    <property type="match status" value="1"/>
</dbReference>
<dbReference type="InterPro" id="IPR024684">
    <property type="entry name" value="Tscrpt_act_PerC/SfV_Orf40"/>
</dbReference>
<feature type="region of interest" description="Disordered" evidence="1">
    <location>
        <begin position="81"/>
        <end position="102"/>
    </location>
</feature>
<accession>A0A2H4TXH2</accession>
<dbReference type="AlphaFoldDB" id="A0A2H4TXH2"/>
<dbReference type="Proteomes" id="UP000663166">
    <property type="component" value="Chromosome"/>
</dbReference>
<protein>
    <submittedName>
        <fullName evidence="3">PerC family transcriptional regulator</fullName>
    </submittedName>
</protein>
<evidence type="ECO:0000313" key="2">
    <source>
        <dbReference type="EMBL" id="ATZ34261.1"/>
    </source>
</evidence>
<evidence type="ECO:0000313" key="4">
    <source>
        <dbReference type="Proteomes" id="UP000236551"/>
    </source>
</evidence>
<sequence>MLMVHDDKAEELEAKGLWRRAANRWGELLKQAASDEARQYVTERRTACIRKATITREPERDLICAIRTAATKTLTDMGIDLKKEDPLRGIQHGHTKQDKRRK</sequence>
<dbReference type="EMBL" id="CP024978">
    <property type="protein sequence ID" value="ATZ34261.1"/>
    <property type="molecule type" value="Genomic_DNA"/>
</dbReference>
<evidence type="ECO:0000313" key="3">
    <source>
        <dbReference type="EMBL" id="QRZ95099.1"/>
    </source>
</evidence>
<gene>
    <name evidence="2" type="ORF">CV83915_03984</name>
    <name evidence="3" type="ORF">JNP96_14235</name>
</gene>
<organism evidence="2 4">
    <name type="scientific">Escherichia coli</name>
    <dbReference type="NCBI Taxonomy" id="562"/>
    <lineage>
        <taxon>Bacteria</taxon>
        <taxon>Pseudomonadati</taxon>
        <taxon>Pseudomonadota</taxon>
        <taxon>Gammaproteobacteria</taxon>
        <taxon>Enterobacterales</taxon>
        <taxon>Enterobacteriaceae</taxon>
        <taxon>Escherichia</taxon>
    </lineage>
</organism>
<dbReference type="EMBL" id="CP070393">
    <property type="protein sequence ID" value="QRZ95099.1"/>
    <property type="molecule type" value="Genomic_DNA"/>
</dbReference>
<evidence type="ECO:0000256" key="1">
    <source>
        <dbReference type="SAM" id="MobiDB-lite"/>
    </source>
</evidence>